<accession>A0A0N4W3M9</accession>
<evidence type="ECO:0000313" key="2">
    <source>
        <dbReference type="Proteomes" id="UP000268014"/>
    </source>
</evidence>
<sequence>MLNDQLVWFQDIGFGRSDIQLFSGRWLASNDSTRGEPWEAQTPETKQLFHVFVSLGRRGSFIGNTRMFEFVMMVYSAKRNGFEVTYFTVLSRFSPM</sequence>
<dbReference type="Proteomes" id="UP000268014">
    <property type="component" value="Unassembled WGS sequence"/>
</dbReference>
<dbReference type="AlphaFoldDB" id="A0A0N4W3M9"/>
<reference evidence="3" key="1">
    <citation type="submission" date="2017-02" db="UniProtKB">
        <authorList>
            <consortium name="WormBaseParasite"/>
        </authorList>
    </citation>
    <scope>IDENTIFICATION</scope>
</reference>
<dbReference type="EMBL" id="UZAF01016209">
    <property type="protein sequence ID" value="VDO23208.1"/>
    <property type="molecule type" value="Genomic_DNA"/>
</dbReference>
<reference evidence="1 2" key="2">
    <citation type="submission" date="2018-11" db="EMBL/GenBank/DDBJ databases">
        <authorList>
            <consortium name="Pathogen Informatics"/>
        </authorList>
    </citation>
    <scope>NUCLEOTIDE SEQUENCE [LARGE SCALE GENOMIC DNA]</scope>
    <source>
        <strain evidence="1 2">MHpl1</strain>
    </source>
</reference>
<evidence type="ECO:0000313" key="1">
    <source>
        <dbReference type="EMBL" id="VDO23208.1"/>
    </source>
</evidence>
<evidence type="ECO:0000313" key="3">
    <source>
        <dbReference type="WBParaSite" id="HPLM_0000443401-mRNA-1"/>
    </source>
</evidence>
<proteinExistence type="predicted"/>
<gene>
    <name evidence="1" type="ORF">HPLM_LOCUS4426</name>
</gene>
<protein>
    <submittedName>
        <fullName evidence="3">Glycosyltransferase family 92 protein</fullName>
    </submittedName>
</protein>
<organism evidence="3">
    <name type="scientific">Haemonchus placei</name>
    <name type="common">Barber's pole worm</name>
    <dbReference type="NCBI Taxonomy" id="6290"/>
    <lineage>
        <taxon>Eukaryota</taxon>
        <taxon>Metazoa</taxon>
        <taxon>Ecdysozoa</taxon>
        <taxon>Nematoda</taxon>
        <taxon>Chromadorea</taxon>
        <taxon>Rhabditida</taxon>
        <taxon>Rhabditina</taxon>
        <taxon>Rhabditomorpha</taxon>
        <taxon>Strongyloidea</taxon>
        <taxon>Trichostrongylidae</taxon>
        <taxon>Haemonchus</taxon>
    </lineage>
</organism>
<keyword evidence="2" id="KW-1185">Reference proteome</keyword>
<name>A0A0N4W3M9_HAEPC</name>
<dbReference type="WBParaSite" id="HPLM_0000443401-mRNA-1">
    <property type="protein sequence ID" value="HPLM_0000443401-mRNA-1"/>
    <property type="gene ID" value="HPLM_0000443401"/>
</dbReference>